<name>A0ABX6YQV3_9RHOB</name>
<keyword evidence="3" id="KW-1185">Reference proteome</keyword>
<reference evidence="2 3" key="1">
    <citation type="submission" date="2020-05" db="EMBL/GenBank/DDBJ databases">
        <title>Thioclava electrotropha strain Elox9 finished genome.</title>
        <authorList>
            <person name="Rowe A.R."/>
            <person name="Wilbanks E.G."/>
        </authorList>
    </citation>
    <scope>NUCLEOTIDE SEQUENCE [LARGE SCALE GENOMIC DNA]</scope>
    <source>
        <strain evidence="2 3">Elox9</strain>
    </source>
</reference>
<feature type="region of interest" description="Disordered" evidence="1">
    <location>
        <begin position="31"/>
        <end position="52"/>
    </location>
</feature>
<evidence type="ECO:0000313" key="2">
    <source>
        <dbReference type="EMBL" id="QPZ90053.1"/>
    </source>
</evidence>
<evidence type="ECO:0000256" key="1">
    <source>
        <dbReference type="SAM" id="MobiDB-lite"/>
    </source>
</evidence>
<dbReference type="RefSeq" id="WP_108722447.1">
    <property type="nucleotide sequence ID" value="NZ_CP053562.1"/>
</dbReference>
<dbReference type="Proteomes" id="UP000192422">
    <property type="component" value="Chromosome"/>
</dbReference>
<evidence type="ECO:0000313" key="3">
    <source>
        <dbReference type="Proteomes" id="UP000192422"/>
    </source>
</evidence>
<protein>
    <submittedName>
        <fullName evidence="2">Uncharacterized protein</fullName>
    </submittedName>
</protein>
<gene>
    <name evidence="2" type="ORF">AKL02_003580</name>
</gene>
<proteinExistence type="predicted"/>
<dbReference type="EMBL" id="CP053562">
    <property type="protein sequence ID" value="QPZ90053.1"/>
    <property type="molecule type" value="Genomic_DNA"/>
</dbReference>
<accession>A0ABX6YQV3</accession>
<sequence length="52" mass="5863">MEASFAGVYLAYSFIFTWGYDTTFPRNNGDGWHYDGRKSGGRNRPPAWPGTS</sequence>
<organism evidence="2 3">
    <name type="scientific">Thioclava electrotropha</name>
    <dbReference type="NCBI Taxonomy" id="1549850"/>
    <lineage>
        <taxon>Bacteria</taxon>
        <taxon>Pseudomonadati</taxon>
        <taxon>Pseudomonadota</taxon>
        <taxon>Alphaproteobacteria</taxon>
        <taxon>Rhodobacterales</taxon>
        <taxon>Paracoccaceae</taxon>
        <taxon>Thioclava</taxon>
    </lineage>
</organism>